<keyword evidence="3" id="KW-1185">Reference proteome</keyword>
<dbReference type="EMBL" id="WUUS01000004">
    <property type="protein sequence ID" value="MXR41183.1"/>
    <property type="molecule type" value="Genomic_DNA"/>
</dbReference>
<dbReference type="InterPro" id="IPR000073">
    <property type="entry name" value="AB_hydrolase_1"/>
</dbReference>
<dbReference type="InterPro" id="IPR029058">
    <property type="entry name" value="AB_hydrolase_fold"/>
</dbReference>
<dbReference type="PRINTS" id="PR00111">
    <property type="entry name" value="ABHYDROLASE"/>
</dbReference>
<reference evidence="2 3" key="1">
    <citation type="submission" date="2019-12" db="EMBL/GenBank/DDBJ databases">
        <title>Isolation and characterization of three novel carbon monoxide-oxidizing members of Halobacteria from salione crusts and soils.</title>
        <authorList>
            <person name="Myers M.R."/>
            <person name="King G.M."/>
        </authorList>
    </citation>
    <scope>NUCLEOTIDE SEQUENCE [LARGE SCALE GENOMIC DNA]</scope>
    <source>
        <strain evidence="2 3">WSA2</strain>
    </source>
</reference>
<comment type="caution">
    <text evidence="2">The sequence shown here is derived from an EMBL/GenBank/DDBJ whole genome shotgun (WGS) entry which is preliminary data.</text>
</comment>
<keyword evidence="2" id="KW-0378">Hydrolase</keyword>
<dbReference type="Proteomes" id="UP000437065">
    <property type="component" value="Unassembled WGS sequence"/>
</dbReference>
<dbReference type="InterPro" id="IPR050266">
    <property type="entry name" value="AB_hydrolase_sf"/>
</dbReference>
<organism evidence="2 3">
    <name type="scientific">Halobaculum saliterrae</name>
    <dbReference type="NCBI Taxonomy" id="2073113"/>
    <lineage>
        <taxon>Archaea</taxon>
        <taxon>Methanobacteriati</taxon>
        <taxon>Methanobacteriota</taxon>
        <taxon>Stenosarchaea group</taxon>
        <taxon>Halobacteria</taxon>
        <taxon>Halobacteriales</taxon>
        <taxon>Haloferacaceae</taxon>
        <taxon>Halobaculum</taxon>
    </lineage>
</organism>
<protein>
    <submittedName>
        <fullName evidence="2">Alpha/beta fold hydrolase</fullName>
    </submittedName>
</protein>
<sequence length="286" mass="30768">MVALDADHEAWTAAQSSTTAVVDGNELDVAYYEAGGDNDGPPAIFLHGIPTWSFLWRGIAPAVAEDRHVIAPDLVGYGNSQRSDDFDRSIRAQTSVLSELIAEAGYDEVDLVAHDIGGGVALRYAAARPEEVRKLVLSNAACFDSWPVEFINSLGVPGVVEGWDDEEFEGKMSFLFAEGAHGEADPEFVAGMRAPWARDGGRTALSRAAVATNTNHTTGIDYGEITAETLCLWGADDVLQPIDNAERLADAVAGDAAVVGLDDAFHWVTHDRTETYREEVRAFLAD</sequence>
<feature type="domain" description="AB hydrolase-1" evidence="1">
    <location>
        <begin position="43"/>
        <end position="149"/>
    </location>
</feature>
<dbReference type="OrthoDB" id="9890at2157"/>
<accession>A0A6B0SX39</accession>
<dbReference type="AlphaFoldDB" id="A0A6B0SX39"/>
<evidence type="ECO:0000313" key="3">
    <source>
        <dbReference type="Proteomes" id="UP000437065"/>
    </source>
</evidence>
<dbReference type="SUPFAM" id="SSF53474">
    <property type="entry name" value="alpha/beta-Hydrolases"/>
    <property type="match status" value="1"/>
</dbReference>
<evidence type="ECO:0000259" key="1">
    <source>
        <dbReference type="Pfam" id="PF00561"/>
    </source>
</evidence>
<dbReference type="Gene3D" id="3.40.50.1820">
    <property type="entry name" value="alpha/beta hydrolase"/>
    <property type="match status" value="1"/>
</dbReference>
<gene>
    <name evidence="2" type="ORF">GRX01_07515</name>
</gene>
<dbReference type="Pfam" id="PF00561">
    <property type="entry name" value="Abhydrolase_1"/>
    <property type="match status" value="1"/>
</dbReference>
<name>A0A6B0SX39_9EURY</name>
<dbReference type="GO" id="GO:0016787">
    <property type="term" value="F:hydrolase activity"/>
    <property type="evidence" value="ECO:0007669"/>
    <property type="project" value="UniProtKB-KW"/>
</dbReference>
<evidence type="ECO:0000313" key="2">
    <source>
        <dbReference type="EMBL" id="MXR41183.1"/>
    </source>
</evidence>
<dbReference type="PANTHER" id="PTHR43798:SF24">
    <property type="entry name" value="CIS-3-ALKYL-4-ALKYLOXETAN-2-ONE DECARBOXYLASE"/>
    <property type="match status" value="1"/>
</dbReference>
<dbReference type="PANTHER" id="PTHR43798">
    <property type="entry name" value="MONOACYLGLYCEROL LIPASE"/>
    <property type="match status" value="1"/>
</dbReference>
<proteinExistence type="predicted"/>
<dbReference type="RefSeq" id="WP_159665149.1">
    <property type="nucleotide sequence ID" value="NZ_WUUS01000004.1"/>
</dbReference>
<dbReference type="GO" id="GO:0016020">
    <property type="term" value="C:membrane"/>
    <property type="evidence" value="ECO:0007669"/>
    <property type="project" value="TreeGrafter"/>
</dbReference>